<dbReference type="Pfam" id="PF08448">
    <property type="entry name" value="PAS_4"/>
    <property type="match status" value="1"/>
</dbReference>
<evidence type="ECO:0000256" key="7">
    <source>
        <dbReference type="ARBA" id="ARBA00022840"/>
    </source>
</evidence>
<keyword evidence="12" id="KW-1185">Reference proteome</keyword>
<dbReference type="Proteomes" id="UP001589795">
    <property type="component" value="Unassembled WGS sequence"/>
</dbReference>
<evidence type="ECO:0000259" key="9">
    <source>
        <dbReference type="PROSITE" id="PS50109"/>
    </source>
</evidence>
<dbReference type="InterPro" id="IPR000014">
    <property type="entry name" value="PAS"/>
</dbReference>
<dbReference type="GO" id="GO:0004673">
    <property type="term" value="F:protein histidine kinase activity"/>
    <property type="evidence" value="ECO:0007669"/>
    <property type="project" value="UniProtKB-EC"/>
</dbReference>
<dbReference type="InterPro" id="IPR036890">
    <property type="entry name" value="HATPase_C_sf"/>
</dbReference>
<name>A0ABV6CE30_9RHOB</name>
<keyword evidence="7" id="KW-0067">ATP-binding</keyword>
<comment type="caution">
    <text evidence="11">The sequence shown here is derived from an EMBL/GenBank/DDBJ whole genome shotgun (WGS) entry which is preliminary data.</text>
</comment>
<evidence type="ECO:0000313" key="11">
    <source>
        <dbReference type="EMBL" id="MFC0198992.1"/>
    </source>
</evidence>
<dbReference type="SMART" id="SM00387">
    <property type="entry name" value="HATPase_c"/>
    <property type="match status" value="1"/>
</dbReference>
<evidence type="ECO:0000256" key="1">
    <source>
        <dbReference type="ARBA" id="ARBA00000085"/>
    </source>
</evidence>
<evidence type="ECO:0000256" key="4">
    <source>
        <dbReference type="ARBA" id="ARBA00022679"/>
    </source>
</evidence>
<dbReference type="PANTHER" id="PTHR41523">
    <property type="entry name" value="TWO-COMPONENT SYSTEM SENSOR PROTEIN"/>
    <property type="match status" value="1"/>
</dbReference>
<dbReference type="InterPro" id="IPR035965">
    <property type="entry name" value="PAS-like_dom_sf"/>
</dbReference>
<dbReference type="InterPro" id="IPR003594">
    <property type="entry name" value="HATPase_dom"/>
</dbReference>
<dbReference type="InterPro" id="IPR005467">
    <property type="entry name" value="His_kinase_dom"/>
</dbReference>
<dbReference type="Gene3D" id="3.30.565.10">
    <property type="entry name" value="Histidine kinase-like ATPase, C-terminal domain"/>
    <property type="match status" value="1"/>
</dbReference>
<dbReference type="Pfam" id="PF02518">
    <property type="entry name" value="HATPase_c"/>
    <property type="match status" value="1"/>
</dbReference>
<dbReference type="InterPro" id="IPR013656">
    <property type="entry name" value="PAS_4"/>
</dbReference>
<dbReference type="RefSeq" id="WP_265507927.1">
    <property type="nucleotide sequence ID" value="NZ_JAOTBE010000048.1"/>
</dbReference>
<feature type="domain" description="PAC" evidence="10">
    <location>
        <begin position="100"/>
        <end position="152"/>
    </location>
</feature>
<keyword evidence="8" id="KW-0843">Virulence</keyword>
<evidence type="ECO:0000256" key="8">
    <source>
        <dbReference type="ARBA" id="ARBA00023026"/>
    </source>
</evidence>
<evidence type="ECO:0000259" key="10">
    <source>
        <dbReference type="PROSITE" id="PS50113"/>
    </source>
</evidence>
<dbReference type="SUPFAM" id="SSF55785">
    <property type="entry name" value="PYP-like sensor domain (PAS domain)"/>
    <property type="match status" value="1"/>
</dbReference>
<dbReference type="Pfam" id="PF07568">
    <property type="entry name" value="HisKA_2"/>
    <property type="match status" value="1"/>
</dbReference>
<dbReference type="PANTHER" id="PTHR41523:SF8">
    <property type="entry name" value="ETHYLENE RESPONSE SENSOR PROTEIN"/>
    <property type="match status" value="1"/>
</dbReference>
<keyword evidence="4 11" id="KW-0808">Transferase</keyword>
<dbReference type="EMBL" id="JBHLWQ010000013">
    <property type="protein sequence ID" value="MFC0198992.1"/>
    <property type="molecule type" value="Genomic_DNA"/>
</dbReference>
<protein>
    <recommendedName>
        <fullName evidence="2">histidine kinase</fullName>
        <ecNumber evidence="2">2.7.13.3</ecNumber>
    </recommendedName>
</protein>
<evidence type="ECO:0000256" key="2">
    <source>
        <dbReference type="ARBA" id="ARBA00012438"/>
    </source>
</evidence>
<keyword evidence="3" id="KW-0597">Phosphoprotein</keyword>
<accession>A0ABV6CE30</accession>
<gene>
    <name evidence="11" type="ORF">ACFFIZ_01165</name>
</gene>
<comment type="catalytic activity">
    <reaction evidence="1">
        <text>ATP + protein L-histidine = ADP + protein N-phospho-L-histidine.</text>
        <dbReference type="EC" id="2.7.13.3"/>
    </reaction>
</comment>
<evidence type="ECO:0000256" key="5">
    <source>
        <dbReference type="ARBA" id="ARBA00022741"/>
    </source>
</evidence>
<dbReference type="InterPro" id="IPR011495">
    <property type="entry name" value="Sig_transdc_His_kin_sub2_dim/P"/>
</dbReference>
<proteinExistence type="predicted"/>
<dbReference type="NCBIfam" id="TIGR00229">
    <property type="entry name" value="sensory_box"/>
    <property type="match status" value="1"/>
</dbReference>
<reference evidence="11 12" key="1">
    <citation type="submission" date="2024-09" db="EMBL/GenBank/DDBJ databases">
        <authorList>
            <person name="Sun Q."/>
            <person name="Mori K."/>
        </authorList>
    </citation>
    <scope>NUCLEOTIDE SEQUENCE [LARGE SCALE GENOMIC DNA]</scope>
    <source>
        <strain evidence="11 12">CCM 7904</strain>
    </source>
</reference>
<evidence type="ECO:0000256" key="6">
    <source>
        <dbReference type="ARBA" id="ARBA00022777"/>
    </source>
</evidence>
<dbReference type="Gene3D" id="3.30.450.20">
    <property type="entry name" value="PAS domain"/>
    <property type="match status" value="1"/>
</dbReference>
<dbReference type="InterPro" id="IPR000700">
    <property type="entry name" value="PAS-assoc_C"/>
</dbReference>
<organism evidence="11 12">
    <name type="scientific">Paracoccus rhizosphaerae</name>
    <dbReference type="NCBI Taxonomy" id="1133347"/>
    <lineage>
        <taxon>Bacteria</taxon>
        <taxon>Pseudomonadati</taxon>
        <taxon>Pseudomonadota</taxon>
        <taxon>Alphaproteobacteria</taxon>
        <taxon>Rhodobacterales</taxon>
        <taxon>Paracoccaceae</taxon>
        <taxon>Paracoccus</taxon>
    </lineage>
</organism>
<keyword evidence="6 11" id="KW-0418">Kinase</keyword>
<dbReference type="EC" id="2.7.13.3" evidence="2"/>
<dbReference type="PROSITE" id="PS50109">
    <property type="entry name" value="HIS_KIN"/>
    <property type="match status" value="1"/>
</dbReference>
<keyword evidence="5" id="KW-0547">Nucleotide-binding</keyword>
<dbReference type="PROSITE" id="PS50113">
    <property type="entry name" value="PAC"/>
    <property type="match status" value="1"/>
</dbReference>
<evidence type="ECO:0000313" key="12">
    <source>
        <dbReference type="Proteomes" id="UP001589795"/>
    </source>
</evidence>
<evidence type="ECO:0000256" key="3">
    <source>
        <dbReference type="ARBA" id="ARBA00022553"/>
    </source>
</evidence>
<dbReference type="SUPFAM" id="SSF55874">
    <property type="entry name" value="ATPase domain of HSP90 chaperone/DNA topoisomerase II/histidine kinase"/>
    <property type="match status" value="1"/>
</dbReference>
<sequence length="369" mass="39447">MPNDTAPAQPRSANPDLRALDLLAGSEGAFALSILNSSPDCIKLIELDGRVSFMNSNGVTAMEIADARGVEDRQWTAMWPEEQRPMIEAAIAAARRGEVSTFEAFRATFAGTPRWWHVTTGPVRGATGQIERIVSLSRDVTATVTARQRLQDEIAQKDAALARQKILMGEIDHRVKNSFAAVIGLLRLQARNHAGSEAGGLLAEAASRIVTLARVHEQLHLDPGAGRLDLSEYLHALAKDLCGALNCQLDVQIELSEPLHASPSQAAAIGQILAELMGNAVKHGGTDHQTRIVLRLTRPDERLVISVEDDGPGLPDGFDPARSHGLGMQICRIYSSEMGGDITFRASALGGAAVDVSLLIETPAAQTAV</sequence>
<feature type="domain" description="Histidine kinase" evidence="9">
    <location>
        <begin position="170"/>
        <end position="362"/>
    </location>
</feature>